<evidence type="ECO:0000256" key="8">
    <source>
        <dbReference type="SAM" id="MobiDB-lite"/>
    </source>
</evidence>
<keyword evidence="4" id="KW-0560">Oxidoreductase</keyword>
<dbReference type="PATRIC" id="fig|1329909.3.peg.22"/>
<dbReference type="PANTHER" id="PTHR10578">
    <property type="entry name" value="S -2-HYDROXY-ACID OXIDASE-RELATED"/>
    <property type="match status" value="1"/>
</dbReference>
<dbReference type="Pfam" id="PF01070">
    <property type="entry name" value="FMN_dh"/>
    <property type="match status" value="1"/>
</dbReference>
<proteinExistence type="inferred from homology"/>
<dbReference type="InterPro" id="IPR013785">
    <property type="entry name" value="Aldolase_TIM"/>
</dbReference>
<evidence type="ECO:0000313" key="10">
    <source>
        <dbReference type="EMBL" id="EQB15536.1"/>
    </source>
</evidence>
<feature type="binding site" evidence="7">
    <location>
        <position position="314"/>
    </location>
    <ligand>
        <name>glyoxylate</name>
        <dbReference type="ChEBI" id="CHEBI:36655"/>
    </ligand>
</feature>
<name>T0HGP9_9SPHN</name>
<comment type="caution">
    <text evidence="10">The sequence shown here is derived from an EMBL/GenBank/DDBJ whole genome shotgun (WGS) entry which is preliminary data.</text>
</comment>
<feature type="domain" description="FMN hydroxy acid dehydrogenase" evidence="9">
    <location>
        <begin position="32"/>
        <end position="414"/>
    </location>
</feature>
<comment type="cofactor">
    <cofactor evidence="1">
        <name>FMN</name>
        <dbReference type="ChEBI" id="CHEBI:58210"/>
    </cofactor>
</comment>
<feature type="binding site" evidence="7">
    <location>
        <position position="197"/>
    </location>
    <ligand>
        <name>glyoxylate</name>
        <dbReference type="ChEBI" id="CHEBI:36655"/>
    </ligand>
</feature>
<feature type="binding site" evidence="7">
    <location>
        <position position="58"/>
    </location>
    <ligand>
        <name>glyoxylate</name>
        <dbReference type="ChEBI" id="CHEBI:36655"/>
    </ligand>
</feature>
<dbReference type="GO" id="GO:0010181">
    <property type="term" value="F:FMN binding"/>
    <property type="evidence" value="ECO:0007669"/>
    <property type="project" value="InterPro"/>
</dbReference>
<evidence type="ECO:0000256" key="5">
    <source>
        <dbReference type="ARBA" id="ARBA00024042"/>
    </source>
</evidence>
<evidence type="ECO:0000256" key="7">
    <source>
        <dbReference type="PIRSR" id="PIRSR000138-2"/>
    </source>
</evidence>
<feature type="binding site" evidence="7">
    <location>
        <position position="311"/>
    </location>
    <ligand>
        <name>glyoxylate</name>
        <dbReference type="ChEBI" id="CHEBI:36655"/>
    </ligand>
</feature>
<feature type="binding site" evidence="7">
    <location>
        <begin position="341"/>
        <end position="345"/>
    </location>
    <ligand>
        <name>FMN</name>
        <dbReference type="ChEBI" id="CHEBI:58210"/>
    </ligand>
</feature>
<organism evidence="10 11">
    <name type="scientific">Sphingobium quisquiliarum P25</name>
    <dbReference type="NCBI Taxonomy" id="1329909"/>
    <lineage>
        <taxon>Bacteria</taxon>
        <taxon>Pseudomonadati</taxon>
        <taxon>Pseudomonadota</taxon>
        <taxon>Alphaproteobacteria</taxon>
        <taxon>Sphingomonadales</taxon>
        <taxon>Sphingomonadaceae</taxon>
        <taxon>Sphingobium</taxon>
    </lineage>
</organism>
<evidence type="ECO:0000259" key="9">
    <source>
        <dbReference type="PROSITE" id="PS51349"/>
    </source>
</evidence>
<evidence type="ECO:0000256" key="1">
    <source>
        <dbReference type="ARBA" id="ARBA00001917"/>
    </source>
</evidence>
<feature type="region of interest" description="Disordered" evidence="8">
    <location>
        <begin position="1"/>
        <end position="30"/>
    </location>
</feature>
<dbReference type="Gene3D" id="3.20.20.70">
    <property type="entry name" value="Aldolase class I"/>
    <property type="match status" value="1"/>
</dbReference>
<dbReference type="FunFam" id="3.20.20.70:FF:000029">
    <property type="entry name" value="L-lactate dehydrogenase"/>
    <property type="match status" value="1"/>
</dbReference>
<keyword evidence="2 7" id="KW-0285">Flavoprotein</keyword>
<sequence>MAHHDQPVEVVGSATPSATSPPPLSATLGAPAAPGLPLSLKDYEPLARRRLPRALFGYISGACEDNCSMTGNRAALQRLLLVTRVLRDVSSRDFSRTLFGRTWAAPFGIAPMGLSAMMAYRGDTMLARAARAERIPMIMSSTSLVPLEEVASAAPGSWYQAYLPADHDWIEPMVGRISRAGYETLVLTVDVPVNANRENLVKCGFTIPLRPSLRLAFDGISHPVWLTKVFARTLLRHGMPRFVNAKPSGGEPILSRHVDREFGQRDRLTWGSVAEIRRRWKGNLVIKGILHPEDAKLARAAGVDGIIVSNHGGRQLDSAIASLDALPRVLDAAGTMPVMIDGGFRRGSEVMKALALGAQMVFIGRPFLYAAAVGGEEGVAHAIRLVKAEIDRNMAMMGVSTIGELNRDFLHAVV</sequence>
<keyword evidence="3 7" id="KW-0288">FMN</keyword>
<dbReference type="InterPro" id="IPR000262">
    <property type="entry name" value="FMN-dep_DH"/>
</dbReference>
<dbReference type="CDD" id="cd02809">
    <property type="entry name" value="alpha_hydroxyacid_oxid_FMN"/>
    <property type="match status" value="1"/>
</dbReference>
<feature type="active site" description="Proton acceptor" evidence="6">
    <location>
        <position position="311"/>
    </location>
</feature>
<feature type="binding site" evidence="7">
    <location>
        <position position="287"/>
    </location>
    <ligand>
        <name>FMN</name>
        <dbReference type="ChEBI" id="CHEBI:58210"/>
    </ligand>
</feature>
<evidence type="ECO:0000256" key="3">
    <source>
        <dbReference type="ARBA" id="ARBA00022643"/>
    </source>
</evidence>
<protein>
    <recommendedName>
        <fullName evidence="9">FMN hydroxy acid dehydrogenase domain-containing protein</fullName>
    </recommendedName>
</protein>
<dbReference type="PROSITE" id="PS00557">
    <property type="entry name" value="FMN_HYDROXY_ACID_DH_1"/>
    <property type="match status" value="1"/>
</dbReference>
<feature type="binding site" evidence="7">
    <location>
        <position position="162"/>
    </location>
    <ligand>
        <name>glyoxylate</name>
        <dbReference type="ChEBI" id="CHEBI:36655"/>
    </ligand>
</feature>
<reference evidence="10 11" key="1">
    <citation type="journal article" date="2013" name="Genome Announc.">
        <title>Draft Genome Sequence of Sphingobium quisquiliarum Strain P25T, a Novel Hexachlorocyclohexane (HCH)-Degrading Bacterium Isolated from an HCH Dumpsite.</title>
        <authorList>
            <person name="Kumar Singh A."/>
            <person name="Sangwan N."/>
            <person name="Sharma A."/>
            <person name="Gupta V."/>
            <person name="Khurana J.P."/>
            <person name="Lal R."/>
        </authorList>
    </citation>
    <scope>NUCLEOTIDE SEQUENCE [LARGE SCALE GENOMIC DNA]</scope>
    <source>
        <strain evidence="10 11">P25</strain>
    </source>
</reference>
<dbReference type="PIRSF" id="PIRSF000138">
    <property type="entry name" value="Al-hdrx_acd_dh"/>
    <property type="match status" value="1"/>
</dbReference>
<evidence type="ECO:0000313" key="11">
    <source>
        <dbReference type="Proteomes" id="UP000015525"/>
    </source>
</evidence>
<accession>T0HGP9</accession>
<dbReference type="EMBL" id="ATHO01000002">
    <property type="protein sequence ID" value="EQB15536.1"/>
    <property type="molecule type" value="Genomic_DNA"/>
</dbReference>
<gene>
    <name evidence="10" type="ORF">L288_00120</name>
</gene>
<dbReference type="InterPro" id="IPR037396">
    <property type="entry name" value="FMN_HAD"/>
</dbReference>
<feature type="binding site" evidence="7">
    <location>
        <begin position="364"/>
        <end position="365"/>
    </location>
    <ligand>
        <name>FMN</name>
        <dbReference type="ChEBI" id="CHEBI:58210"/>
    </ligand>
</feature>
<dbReference type="PANTHER" id="PTHR10578:SF143">
    <property type="entry name" value="FMN-DEPENDENT ALPHA-HYDROXY ACID DEHYDROGENASE PB1A11.03"/>
    <property type="match status" value="1"/>
</dbReference>
<feature type="binding site" evidence="7">
    <location>
        <position position="160"/>
    </location>
    <ligand>
        <name>FMN</name>
        <dbReference type="ChEBI" id="CHEBI:58210"/>
    </ligand>
</feature>
<feature type="binding site" evidence="7">
    <location>
        <position position="188"/>
    </location>
    <ligand>
        <name>FMN</name>
        <dbReference type="ChEBI" id="CHEBI:58210"/>
    </ligand>
</feature>
<dbReference type="GO" id="GO:0016614">
    <property type="term" value="F:oxidoreductase activity, acting on CH-OH group of donors"/>
    <property type="evidence" value="ECO:0007669"/>
    <property type="project" value="UniProtKB-ARBA"/>
</dbReference>
<dbReference type="PROSITE" id="PS51349">
    <property type="entry name" value="FMN_HYDROXY_ACID_DH_2"/>
    <property type="match status" value="1"/>
</dbReference>
<dbReference type="SUPFAM" id="SSF51395">
    <property type="entry name" value="FMN-linked oxidoreductases"/>
    <property type="match status" value="1"/>
</dbReference>
<evidence type="ECO:0000256" key="4">
    <source>
        <dbReference type="ARBA" id="ARBA00023002"/>
    </source>
</evidence>
<dbReference type="AlphaFoldDB" id="T0HGP9"/>
<feature type="binding site" evidence="7">
    <location>
        <begin position="111"/>
        <end position="113"/>
    </location>
    <ligand>
        <name>FMN</name>
        <dbReference type="ChEBI" id="CHEBI:58210"/>
    </ligand>
</feature>
<keyword evidence="11" id="KW-1185">Reference proteome</keyword>
<comment type="similarity">
    <text evidence="5">Belongs to the FMN-dependent alpha-hydroxy acid dehydrogenase family.</text>
</comment>
<evidence type="ECO:0000256" key="6">
    <source>
        <dbReference type="PIRSR" id="PIRSR000138-1"/>
    </source>
</evidence>
<dbReference type="InterPro" id="IPR008259">
    <property type="entry name" value="FMN_hydac_DH_AS"/>
</dbReference>
<dbReference type="Proteomes" id="UP000015525">
    <property type="component" value="Unassembled WGS sequence"/>
</dbReference>
<feature type="binding site" evidence="7">
    <location>
        <position position="140"/>
    </location>
    <ligand>
        <name>FMN</name>
        <dbReference type="ChEBI" id="CHEBI:58210"/>
    </ligand>
</feature>
<evidence type="ECO:0000256" key="2">
    <source>
        <dbReference type="ARBA" id="ARBA00022630"/>
    </source>
</evidence>
<dbReference type="InterPro" id="IPR012133">
    <property type="entry name" value="Alpha-hydoxy_acid_DH_FMN"/>
</dbReference>
<feature type="binding site" evidence="7">
    <location>
        <position position="309"/>
    </location>
    <ligand>
        <name>FMN</name>
        <dbReference type="ChEBI" id="CHEBI:58210"/>
    </ligand>
</feature>